<dbReference type="AlphaFoldDB" id="A0A6J4LHC8"/>
<keyword evidence="2" id="KW-0326">Glycosidase</keyword>
<keyword evidence="2" id="KW-0378">Hydrolase</keyword>
<feature type="non-terminal residue" evidence="2">
    <location>
        <position position="165"/>
    </location>
</feature>
<reference evidence="2" key="1">
    <citation type="submission" date="2020-02" db="EMBL/GenBank/DDBJ databases">
        <authorList>
            <person name="Meier V. D."/>
        </authorList>
    </citation>
    <scope>NUCLEOTIDE SEQUENCE</scope>
    <source>
        <strain evidence="2">AVDCRST_MAG89</strain>
    </source>
</reference>
<gene>
    <name evidence="2" type="ORF">AVDCRST_MAG89-2163</name>
</gene>
<sequence length="165" mass="16501">PLPLPRHPGGRGGTGGRRSLPAGGAGAAGIVVQSQGALLGGRHGAQPDHAGNGSVAGAGRGGQQLRSQPAGRARDQPADGLAVPARPAAAVRGQARPGAGRLQRGPQPGRPVAPRAGVRRRPGRVPRAHSVRRNAQVREGGAAQRGHLPPPVRRRALAGAGGRLL</sequence>
<evidence type="ECO:0000313" key="2">
    <source>
        <dbReference type="EMBL" id="CAA9331721.1"/>
    </source>
</evidence>
<proteinExistence type="predicted"/>
<evidence type="ECO:0000256" key="1">
    <source>
        <dbReference type="SAM" id="MobiDB-lite"/>
    </source>
</evidence>
<feature type="region of interest" description="Disordered" evidence="1">
    <location>
        <begin position="1"/>
        <end position="165"/>
    </location>
</feature>
<organism evidence="2">
    <name type="scientific">uncultured Gemmatimonadota bacterium</name>
    <dbReference type="NCBI Taxonomy" id="203437"/>
    <lineage>
        <taxon>Bacteria</taxon>
        <taxon>Pseudomonadati</taxon>
        <taxon>Gemmatimonadota</taxon>
        <taxon>environmental samples</taxon>
    </lineage>
</organism>
<feature type="non-terminal residue" evidence="2">
    <location>
        <position position="1"/>
    </location>
</feature>
<accession>A0A6J4LHC8</accession>
<dbReference type="EMBL" id="CADCTV010000457">
    <property type="protein sequence ID" value="CAA9331721.1"/>
    <property type="molecule type" value="Genomic_DNA"/>
</dbReference>
<dbReference type="EC" id="3.2.1.-" evidence="2"/>
<name>A0A6J4LHC8_9BACT</name>
<feature type="compositionally biased region" description="Basic residues" evidence="1">
    <location>
        <begin position="117"/>
        <end position="132"/>
    </location>
</feature>
<dbReference type="GO" id="GO:0016798">
    <property type="term" value="F:hydrolase activity, acting on glycosyl bonds"/>
    <property type="evidence" value="ECO:0007669"/>
    <property type="project" value="UniProtKB-KW"/>
</dbReference>
<protein>
    <submittedName>
        <fullName evidence="2">Soluble lytic murein transglycosylase</fullName>
        <ecNumber evidence="2">3.2.1.-</ecNumber>
    </submittedName>
</protein>
<feature type="compositionally biased region" description="Low complexity" evidence="1">
    <location>
        <begin position="82"/>
        <end position="101"/>
    </location>
</feature>